<evidence type="ECO:0000256" key="6">
    <source>
        <dbReference type="SAM" id="Phobius"/>
    </source>
</evidence>
<feature type="transmembrane region" description="Helical" evidence="6">
    <location>
        <begin position="184"/>
        <end position="206"/>
    </location>
</feature>
<feature type="transmembrane region" description="Helical" evidence="6">
    <location>
        <begin position="244"/>
        <end position="266"/>
    </location>
</feature>
<gene>
    <name evidence="8" type="ORF">ARC20_16790</name>
</gene>
<comment type="similarity">
    <text evidence="2">Belongs to the EamA transporter family.</text>
</comment>
<feature type="transmembrane region" description="Helical" evidence="6">
    <location>
        <begin position="21"/>
        <end position="39"/>
    </location>
</feature>
<evidence type="ECO:0000256" key="3">
    <source>
        <dbReference type="ARBA" id="ARBA00022692"/>
    </source>
</evidence>
<evidence type="ECO:0000313" key="8">
    <source>
        <dbReference type="EMBL" id="KRG37335.1"/>
    </source>
</evidence>
<keyword evidence="9" id="KW-1185">Reference proteome</keyword>
<dbReference type="InterPro" id="IPR050638">
    <property type="entry name" value="AA-Vitamin_Transporters"/>
</dbReference>
<proteinExistence type="inferred from homology"/>
<evidence type="ECO:0000259" key="7">
    <source>
        <dbReference type="Pfam" id="PF00892"/>
    </source>
</evidence>
<dbReference type="SUPFAM" id="SSF103481">
    <property type="entry name" value="Multidrug resistance efflux transporter EmrE"/>
    <property type="match status" value="2"/>
</dbReference>
<feature type="domain" description="EamA" evidence="7">
    <location>
        <begin position="159"/>
        <end position="289"/>
    </location>
</feature>
<name>A0A0R0A7V7_9GAMM</name>
<dbReference type="OrthoDB" id="9810556at2"/>
<feature type="transmembrane region" description="Helical" evidence="6">
    <location>
        <begin position="218"/>
        <end position="237"/>
    </location>
</feature>
<dbReference type="PANTHER" id="PTHR32322">
    <property type="entry name" value="INNER MEMBRANE TRANSPORTER"/>
    <property type="match status" value="1"/>
</dbReference>
<dbReference type="InterPro" id="IPR000620">
    <property type="entry name" value="EamA_dom"/>
</dbReference>
<accession>A0A0R0A7V7</accession>
<keyword evidence="5 6" id="KW-0472">Membrane</keyword>
<evidence type="ECO:0000256" key="2">
    <source>
        <dbReference type="ARBA" id="ARBA00007362"/>
    </source>
</evidence>
<sequence>MNNTAEATLARGRDWRTPLELGVLGAIWGCSFLFMRIAAQPFGPFALVEVRLLLGALVLAPFLWKSRALFPPRRWLWLAPIGLVNSAIPFLLFAWGAERAPAAIGAICNAMTVLFAALVAFLFFGEKIGMRRAVALLIGFVGVVVLATGKSAGLSIGPAVFAGALASLLYGVGINLVKRHMTGLPPAASGAATLGCGAILLAPLAITHWPQQPIPPMAWASAIALGMFCTGFAFLLYYRLIYRVGPAIASTVTYLIPVFGALFAWLFLHEPITARMLAAGALILGSVAFSQKR</sequence>
<dbReference type="InterPro" id="IPR037185">
    <property type="entry name" value="EmrE-like"/>
</dbReference>
<feature type="transmembrane region" description="Helical" evidence="6">
    <location>
        <begin position="133"/>
        <end position="149"/>
    </location>
</feature>
<dbReference type="EMBL" id="LLXU01000137">
    <property type="protein sequence ID" value="KRG37335.1"/>
    <property type="molecule type" value="Genomic_DNA"/>
</dbReference>
<evidence type="ECO:0000256" key="5">
    <source>
        <dbReference type="ARBA" id="ARBA00023136"/>
    </source>
</evidence>
<dbReference type="RefSeq" id="WP_057649371.1">
    <property type="nucleotide sequence ID" value="NZ_LLXU01000137.1"/>
</dbReference>
<feature type="transmembrane region" description="Helical" evidence="6">
    <location>
        <begin position="272"/>
        <end position="290"/>
    </location>
</feature>
<dbReference type="STRING" id="676599.ARC20_16790"/>
<dbReference type="PANTHER" id="PTHR32322:SF2">
    <property type="entry name" value="EAMA DOMAIN-CONTAINING PROTEIN"/>
    <property type="match status" value="1"/>
</dbReference>
<comment type="subcellular location">
    <subcellularLocation>
        <location evidence="1">Membrane</location>
        <topology evidence="1">Multi-pass membrane protein</topology>
    </subcellularLocation>
</comment>
<dbReference type="Gene3D" id="1.10.3730.20">
    <property type="match status" value="1"/>
</dbReference>
<organism evidence="8 9">
    <name type="scientific">Stenotrophomonas panacihumi</name>
    <dbReference type="NCBI Taxonomy" id="676599"/>
    <lineage>
        <taxon>Bacteria</taxon>
        <taxon>Pseudomonadati</taxon>
        <taxon>Pseudomonadota</taxon>
        <taxon>Gammaproteobacteria</taxon>
        <taxon>Lysobacterales</taxon>
        <taxon>Lysobacteraceae</taxon>
        <taxon>Stenotrophomonas</taxon>
    </lineage>
</organism>
<feature type="transmembrane region" description="Helical" evidence="6">
    <location>
        <begin position="155"/>
        <end position="177"/>
    </location>
</feature>
<comment type="caution">
    <text evidence="8">The sequence shown here is derived from an EMBL/GenBank/DDBJ whole genome shotgun (WGS) entry which is preliminary data.</text>
</comment>
<feature type="domain" description="EamA" evidence="7">
    <location>
        <begin position="25"/>
        <end position="147"/>
    </location>
</feature>
<evidence type="ECO:0000256" key="1">
    <source>
        <dbReference type="ARBA" id="ARBA00004141"/>
    </source>
</evidence>
<dbReference type="GO" id="GO:0016020">
    <property type="term" value="C:membrane"/>
    <property type="evidence" value="ECO:0007669"/>
    <property type="project" value="UniProtKB-SubCell"/>
</dbReference>
<keyword evidence="3 6" id="KW-0812">Transmembrane</keyword>
<feature type="transmembrane region" description="Helical" evidence="6">
    <location>
        <begin position="76"/>
        <end position="96"/>
    </location>
</feature>
<feature type="transmembrane region" description="Helical" evidence="6">
    <location>
        <begin position="45"/>
        <end position="64"/>
    </location>
</feature>
<evidence type="ECO:0000256" key="4">
    <source>
        <dbReference type="ARBA" id="ARBA00022989"/>
    </source>
</evidence>
<dbReference type="AlphaFoldDB" id="A0A0R0A7V7"/>
<evidence type="ECO:0000313" key="9">
    <source>
        <dbReference type="Proteomes" id="UP000051802"/>
    </source>
</evidence>
<feature type="transmembrane region" description="Helical" evidence="6">
    <location>
        <begin position="102"/>
        <end position="124"/>
    </location>
</feature>
<dbReference type="Proteomes" id="UP000051802">
    <property type="component" value="Unassembled WGS sequence"/>
</dbReference>
<reference evidence="8 9" key="1">
    <citation type="submission" date="2015-10" db="EMBL/GenBank/DDBJ databases">
        <title>Genome sequencing and analysis of members of genus Stenotrophomonas.</title>
        <authorList>
            <person name="Patil P.P."/>
            <person name="Midha S."/>
            <person name="Patil P.B."/>
        </authorList>
    </citation>
    <scope>NUCLEOTIDE SEQUENCE [LARGE SCALE GENOMIC DNA]</scope>
    <source>
        <strain evidence="8 9">JCM 16536</strain>
    </source>
</reference>
<dbReference type="Pfam" id="PF00892">
    <property type="entry name" value="EamA"/>
    <property type="match status" value="2"/>
</dbReference>
<protein>
    <submittedName>
        <fullName evidence="8">Drug/metabolite transporter permease</fullName>
    </submittedName>
</protein>
<keyword evidence="4 6" id="KW-1133">Transmembrane helix</keyword>